<evidence type="ECO:0000259" key="10">
    <source>
        <dbReference type="Pfam" id="PF25597"/>
    </source>
</evidence>
<comment type="subcellular location">
    <subcellularLocation>
        <location evidence="1">Membrane</location>
    </subcellularLocation>
</comment>
<dbReference type="Proteomes" id="UP000326939">
    <property type="component" value="Chromosome 15"/>
</dbReference>
<dbReference type="Pfam" id="PF13976">
    <property type="entry name" value="gag_pre-integrs"/>
    <property type="match status" value="1"/>
</dbReference>
<dbReference type="Pfam" id="PF25597">
    <property type="entry name" value="SH3_retrovirus"/>
    <property type="match status" value="1"/>
</dbReference>
<dbReference type="SUPFAM" id="SSF53098">
    <property type="entry name" value="Ribonuclease H-like"/>
    <property type="match status" value="1"/>
</dbReference>
<feature type="transmembrane region" description="Helical" evidence="6">
    <location>
        <begin position="836"/>
        <end position="853"/>
    </location>
</feature>
<feature type="region of interest" description="Disordered" evidence="5">
    <location>
        <begin position="1"/>
        <end position="22"/>
    </location>
</feature>
<feature type="domain" description="Retroviral polymerase SH3-like" evidence="10">
    <location>
        <begin position="533"/>
        <end position="571"/>
    </location>
</feature>
<dbReference type="Gene3D" id="1.20.1250.20">
    <property type="entry name" value="MFS general substrate transporter like domains"/>
    <property type="match status" value="1"/>
</dbReference>
<evidence type="ECO:0000256" key="6">
    <source>
        <dbReference type="SAM" id="Phobius"/>
    </source>
</evidence>
<evidence type="ECO:0008006" key="13">
    <source>
        <dbReference type="Google" id="ProtNLM"/>
    </source>
</evidence>
<dbReference type="AlphaFoldDB" id="A0A5N5JZ36"/>
<proteinExistence type="predicted"/>
<name>A0A5N5JZ36_9ROSI</name>
<evidence type="ECO:0000313" key="12">
    <source>
        <dbReference type="Proteomes" id="UP000326939"/>
    </source>
</evidence>
<dbReference type="Pfam" id="PF00083">
    <property type="entry name" value="Sugar_tr"/>
    <property type="match status" value="1"/>
</dbReference>
<evidence type="ECO:0000313" key="11">
    <source>
        <dbReference type="EMBL" id="KAB5524242.1"/>
    </source>
</evidence>
<feature type="transmembrane region" description="Helical" evidence="6">
    <location>
        <begin position="865"/>
        <end position="886"/>
    </location>
</feature>
<accession>A0A5N5JZ36</accession>
<dbReference type="InterPro" id="IPR025724">
    <property type="entry name" value="GAG-pre-integrase_dom"/>
</dbReference>
<protein>
    <recommendedName>
        <fullName evidence="13">Retrotransposon Copia-like N-terminal domain-containing protein</fullName>
    </recommendedName>
</protein>
<keyword evidence="12" id="KW-1185">Reference proteome</keyword>
<feature type="transmembrane region" description="Helical" evidence="6">
    <location>
        <begin position="933"/>
        <end position="957"/>
    </location>
</feature>
<feature type="transmembrane region" description="Helical" evidence="6">
    <location>
        <begin position="893"/>
        <end position="913"/>
    </location>
</feature>
<dbReference type="PANTHER" id="PTHR37610:SF100">
    <property type="entry name" value="COPIA-LIKE POLYPROTEIN_RETROTRANSPOSON"/>
    <property type="match status" value="1"/>
</dbReference>
<evidence type="ECO:0000256" key="1">
    <source>
        <dbReference type="ARBA" id="ARBA00004370"/>
    </source>
</evidence>
<evidence type="ECO:0000259" key="8">
    <source>
        <dbReference type="Pfam" id="PF13976"/>
    </source>
</evidence>
<feature type="transmembrane region" description="Helical" evidence="6">
    <location>
        <begin position="746"/>
        <end position="765"/>
    </location>
</feature>
<dbReference type="GO" id="GO:0016020">
    <property type="term" value="C:membrane"/>
    <property type="evidence" value="ECO:0007669"/>
    <property type="project" value="UniProtKB-SubCell"/>
</dbReference>
<dbReference type="GO" id="GO:0022857">
    <property type="term" value="F:transmembrane transporter activity"/>
    <property type="evidence" value="ECO:0007669"/>
    <property type="project" value="InterPro"/>
</dbReference>
<feature type="domain" description="GAG-pre-integrase" evidence="8">
    <location>
        <begin position="424"/>
        <end position="483"/>
    </location>
</feature>
<keyword evidence="4 6" id="KW-0472">Membrane</keyword>
<dbReference type="SUPFAM" id="SSF103473">
    <property type="entry name" value="MFS general substrate transporter"/>
    <property type="match status" value="1"/>
</dbReference>
<feature type="compositionally biased region" description="Low complexity" evidence="5">
    <location>
        <begin position="609"/>
        <end position="625"/>
    </location>
</feature>
<feature type="domain" description="Retrotransposon Copia-like N-terminal" evidence="9">
    <location>
        <begin position="37"/>
        <end position="81"/>
    </location>
</feature>
<dbReference type="Gene3D" id="3.30.420.10">
    <property type="entry name" value="Ribonuclease H-like superfamily/Ribonuclease H"/>
    <property type="match status" value="1"/>
</dbReference>
<keyword evidence="2 6" id="KW-0812">Transmembrane</keyword>
<gene>
    <name evidence="11" type="ORF">DKX38_021991</name>
</gene>
<organism evidence="11 12">
    <name type="scientific">Salix brachista</name>
    <dbReference type="NCBI Taxonomy" id="2182728"/>
    <lineage>
        <taxon>Eukaryota</taxon>
        <taxon>Viridiplantae</taxon>
        <taxon>Streptophyta</taxon>
        <taxon>Embryophyta</taxon>
        <taxon>Tracheophyta</taxon>
        <taxon>Spermatophyta</taxon>
        <taxon>Magnoliopsida</taxon>
        <taxon>eudicotyledons</taxon>
        <taxon>Gunneridae</taxon>
        <taxon>Pentapetalae</taxon>
        <taxon>rosids</taxon>
        <taxon>fabids</taxon>
        <taxon>Malpighiales</taxon>
        <taxon>Salicaceae</taxon>
        <taxon>Saliceae</taxon>
        <taxon>Salix</taxon>
    </lineage>
</organism>
<dbReference type="Pfam" id="PF03732">
    <property type="entry name" value="Retrotrans_gag"/>
    <property type="match status" value="1"/>
</dbReference>
<evidence type="ECO:0000256" key="5">
    <source>
        <dbReference type="SAM" id="MobiDB-lite"/>
    </source>
</evidence>
<dbReference type="Pfam" id="PF14244">
    <property type="entry name" value="Retrotran_gag_3"/>
    <property type="match status" value="1"/>
</dbReference>
<evidence type="ECO:0000256" key="3">
    <source>
        <dbReference type="ARBA" id="ARBA00022989"/>
    </source>
</evidence>
<evidence type="ECO:0000256" key="4">
    <source>
        <dbReference type="ARBA" id="ARBA00023136"/>
    </source>
</evidence>
<dbReference type="PANTHER" id="PTHR37610">
    <property type="entry name" value="CCHC-TYPE DOMAIN-CONTAINING PROTEIN"/>
    <property type="match status" value="1"/>
</dbReference>
<dbReference type="InterPro" id="IPR036259">
    <property type="entry name" value="MFS_trans_sf"/>
</dbReference>
<feature type="compositionally biased region" description="Polar residues" evidence="5">
    <location>
        <begin position="1"/>
        <end position="14"/>
    </location>
</feature>
<feature type="region of interest" description="Disordered" evidence="5">
    <location>
        <begin position="606"/>
        <end position="627"/>
    </location>
</feature>
<dbReference type="GO" id="GO:0003676">
    <property type="term" value="F:nucleic acid binding"/>
    <property type="evidence" value="ECO:0007669"/>
    <property type="project" value="InterPro"/>
</dbReference>
<feature type="transmembrane region" description="Helical" evidence="6">
    <location>
        <begin position="993"/>
        <end position="1012"/>
    </location>
</feature>
<evidence type="ECO:0000256" key="2">
    <source>
        <dbReference type="ARBA" id="ARBA00022692"/>
    </source>
</evidence>
<feature type="domain" description="Retrotransposon gag" evidence="7">
    <location>
        <begin position="101"/>
        <end position="170"/>
    </location>
</feature>
<dbReference type="InterPro" id="IPR005828">
    <property type="entry name" value="MFS_sugar_transport-like"/>
</dbReference>
<evidence type="ECO:0000259" key="7">
    <source>
        <dbReference type="Pfam" id="PF03732"/>
    </source>
</evidence>
<dbReference type="InterPro" id="IPR057670">
    <property type="entry name" value="SH3_retrovirus"/>
</dbReference>
<dbReference type="InterPro" id="IPR012337">
    <property type="entry name" value="RNaseH-like_sf"/>
</dbReference>
<keyword evidence="3 6" id="KW-1133">Transmembrane helix</keyword>
<feature type="transmembrane region" description="Helical" evidence="6">
    <location>
        <begin position="969"/>
        <end position="987"/>
    </location>
</feature>
<reference evidence="12" key="1">
    <citation type="journal article" date="2019" name="Gigascience">
        <title>De novo genome assembly of the endangered Acer yangbiense, a plant species with extremely small populations endemic to Yunnan Province, China.</title>
        <authorList>
            <person name="Yang J."/>
            <person name="Wariss H.M."/>
            <person name="Tao L."/>
            <person name="Zhang R."/>
            <person name="Yun Q."/>
            <person name="Hollingsworth P."/>
            <person name="Dao Z."/>
            <person name="Luo G."/>
            <person name="Guo H."/>
            <person name="Ma Y."/>
            <person name="Sun W."/>
        </authorList>
    </citation>
    <scope>NUCLEOTIDE SEQUENCE [LARGE SCALE GENOMIC DNA]</scope>
    <source>
        <strain evidence="12">cv. br00</strain>
    </source>
</reference>
<dbReference type="InterPro" id="IPR029472">
    <property type="entry name" value="Copia-like_N"/>
</dbReference>
<dbReference type="InterPro" id="IPR005162">
    <property type="entry name" value="Retrotrans_gag_dom"/>
</dbReference>
<dbReference type="InterPro" id="IPR036397">
    <property type="entry name" value="RNaseH_sf"/>
</dbReference>
<sequence>MEEQTPTSQSANTENPKHASSYFNFTDPNNPYRIENGDHTSLVLVTELLTTENYITWSRSMRRALRAKNKLGFIFGSVVQPTDEEDPLFEMWERCNDMVVSWIQNAVSIDIKHTLAFVDDAQVVWTELKDRFTQQNGPRIFQLRRDLANLRQDRDSVSAYFGNLKTLWDEMIIYNPMPLCICGQSKMLNERYQRDYVIQFLMGLNDQYTNARDQIMLMEPLPSINKVFSLIQQQEQHHQLTNNTSSSESMALASKYVNATFKTGNRNFARKERPYCQHCHTEGHTLENCYKAGNAEPPVCSHCNVSGHVIEKCYKIHGYLPGHKLYRGKVAGSFANQVAVSTSPNREEVSEEKMAFTKEQYLHLMSLIQPNGMLAAVPSANQTSANSKAGITPSKISVRSGLYHLIPKAVPPSSLTDLLSCLSPNFPSVAISVKSSIDVNGLWHCRLGHISNSRMKLIDDPAVRDNLLINEISPCCICPLAKQHRLPFPTSSHKSSGIFELVHCDIWGPCSSNAYDGSRYFLTLVDDFSRTTLGYPFGVKGYKLMDLNSKIVFLSRDVVFHETHFPFKSSSPTNEEHSPFLSTPDIQEYPCPNYSPDFHYSPQSIDNISTSPSTPSTSSSPASTPKDLSIDNSYVSLNPAPRNGSAAMKAPLLQNGVLFVTADSLLLYLRQCSSSVLSWVHIFWPLSRCITRQKKNSVTLMHLVLCHCFPHVPLAEHLDIRITSIRKWVFFPSSNRLSYKKKLENLYRIISLLPLSYSVLSFPFVSESPRWLLVSGRSKEALDVLRKFARRNGKTLPENLCLANPSDPKEGGENEALTKTCTKESLWRTKWAAKKMVTVMIAGFGVGFVYYGVQLNVENLNFNLYFSVGINALMEIPAIIFGTILLGLTSRRLLFSLSAFLAGISCLLCIIFAHGKHENKADKSRDGSWAQLIIEGIGFMAASIAYDVLYIYCVELFQTNMRNFALSQSRLSLMLGASIAPLLVTAGRLSPSLSFLVFGILSIFSGVVSLWLPETKNAPLYDSLKQQEEEEKHKDVGQNNIQA</sequence>
<dbReference type="EMBL" id="VDCV01000015">
    <property type="protein sequence ID" value="KAB5524242.1"/>
    <property type="molecule type" value="Genomic_DNA"/>
</dbReference>
<comment type="caution">
    <text evidence="11">The sequence shown here is derived from an EMBL/GenBank/DDBJ whole genome shotgun (WGS) entry which is preliminary data.</text>
</comment>
<evidence type="ECO:0000259" key="9">
    <source>
        <dbReference type="Pfam" id="PF14244"/>
    </source>
</evidence>